<dbReference type="PANTHER" id="PTHR33593:SF2">
    <property type="entry name" value="ANKYRIN REPEAT_KH DOMAIN PROTEIN (DUF1442)"/>
    <property type="match status" value="1"/>
</dbReference>
<sequence length="213" mass="22926">MELVWSPETALEAYVDTVKSCGTSLESSAPELVSAMAAGWQATQVVETWSCGGATSTSIGLAVAAHHTGGRHTCLVPDEESSSEYTEVMEKSGHSPEVIVGSPETAIMGLEDIDFMVVDGRRHDLTTTILNSAKLGRKGAVLIRKHAGGSSAARDFRWRSVIRRRIVRTVFLPVGKGLDVAYIGATGETSGENHSCWIKQIDQRSGEELIIRK</sequence>
<dbReference type="EMBL" id="AUSU01006673">
    <property type="protein sequence ID" value="EPS61666.1"/>
    <property type="molecule type" value="Genomic_DNA"/>
</dbReference>
<proteinExistence type="predicted"/>
<dbReference type="Gene3D" id="3.40.50.150">
    <property type="entry name" value="Vaccinia Virus protein VP39"/>
    <property type="match status" value="1"/>
</dbReference>
<dbReference type="Pfam" id="PF07279">
    <property type="entry name" value="DUF1442"/>
    <property type="match status" value="1"/>
</dbReference>
<protein>
    <submittedName>
        <fullName evidence="1">Uncharacterized protein</fullName>
    </submittedName>
</protein>
<dbReference type="InterPro" id="IPR009902">
    <property type="entry name" value="DUF1442"/>
</dbReference>
<dbReference type="PANTHER" id="PTHR33593">
    <property type="entry name" value="DUF1442 FAMILY PROTEIN"/>
    <property type="match status" value="1"/>
</dbReference>
<organism evidence="1 2">
    <name type="scientific">Genlisea aurea</name>
    <dbReference type="NCBI Taxonomy" id="192259"/>
    <lineage>
        <taxon>Eukaryota</taxon>
        <taxon>Viridiplantae</taxon>
        <taxon>Streptophyta</taxon>
        <taxon>Embryophyta</taxon>
        <taxon>Tracheophyta</taxon>
        <taxon>Spermatophyta</taxon>
        <taxon>Magnoliopsida</taxon>
        <taxon>eudicotyledons</taxon>
        <taxon>Gunneridae</taxon>
        <taxon>Pentapetalae</taxon>
        <taxon>asterids</taxon>
        <taxon>lamiids</taxon>
        <taxon>Lamiales</taxon>
        <taxon>Lentibulariaceae</taxon>
        <taxon>Genlisea</taxon>
    </lineage>
</organism>
<evidence type="ECO:0000313" key="2">
    <source>
        <dbReference type="Proteomes" id="UP000015453"/>
    </source>
</evidence>
<accession>S8CBB1</accession>
<evidence type="ECO:0000313" key="1">
    <source>
        <dbReference type="EMBL" id="EPS61666.1"/>
    </source>
</evidence>
<dbReference type="Proteomes" id="UP000015453">
    <property type="component" value="Unassembled WGS sequence"/>
</dbReference>
<keyword evidence="2" id="KW-1185">Reference proteome</keyword>
<gene>
    <name evidence="1" type="ORF">M569_13129</name>
</gene>
<name>S8CBB1_9LAMI</name>
<dbReference type="OrthoDB" id="685237at2759"/>
<dbReference type="InterPro" id="IPR029063">
    <property type="entry name" value="SAM-dependent_MTases_sf"/>
</dbReference>
<reference evidence="1 2" key="1">
    <citation type="journal article" date="2013" name="BMC Genomics">
        <title>The miniature genome of a carnivorous plant Genlisea aurea contains a low number of genes and short non-coding sequences.</title>
        <authorList>
            <person name="Leushkin E.V."/>
            <person name="Sutormin R.A."/>
            <person name="Nabieva E.R."/>
            <person name="Penin A.A."/>
            <person name="Kondrashov A.S."/>
            <person name="Logacheva M.D."/>
        </authorList>
    </citation>
    <scope>NUCLEOTIDE SEQUENCE [LARGE SCALE GENOMIC DNA]</scope>
</reference>
<dbReference type="AlphaFoldDB" id="S8CBB1"/>
<comment type="caution">
    <text evidence="1">The sequence shown here is derived from an EMBL/GenBank/DDBJ whole genome shotgun (WGS) entry which is preliminary data.</text>
</comment>